<protein>
    <submittedName>
        <fullName evidence="1">Uncharacterized protein</fullName>
    </submittedName>
</protein>
<organism evidence="1 2">
    <name type="scientific">Eisenbergiella tayi</name>
    <dbReference type="NCBI Taxonomy" id="1432052"/>
    <lineage>
        <taxon>Bacteria</taxon>
        <taxon>Bacillati</taxon>
        <taxon>Bacillota</taxon>
        <taxon>Clostridia</taxon>
        <taxon>Lachnospirales</taxon>
        <taxon>Lachnospiraceae</taxon>
        <taxon>Eisenbergiella</taxon>
    </lineage>
</organism>
<evidence type="ECO:0000313" key="1">
    <source>
        <dbReference type="EMBL" id="ODM05397.1"/>
    </source>
</evidence>
<gene>
    <name evidence="1" type="ORF">BEI61_01285</name>
</gene>
<accession>A0A1E3AA71</accession>
<dbReference type="EMBL" id="MCGH01000002">
    <property type="protein sequence ID" value="ODM05397.1"/>
    <property type="molecule type" value="Genomic_DNA"/>
</dbReference>
<evidence type="ECO:0000313" key="2">
    <source>
        <dbReference type="Proteomes" id="UP000094067"/>
    </source>
</evidence>
<dbReference type="AlphaFoldDB" id="A0A1E3AA71"/>
<proteinExistence type="predicted"/>
<sequence>MTIKNQFPFEIFVFGESIPFYLYFDLVCSGSSHKIFVTFLEVLALR</sequence>
<name>A0A1E3AA71_9FIRM</name>
<reference evidence="1 2" key="1">
    <citation type="submission" date="2016-07" db="EMBL/GenBank/DDBJ databases">
        <title>Characterization of isolates of Eisenbergiella tayi derived from blood cultures, using whole genome sequencing.</title>
        <authorList>
            <person name="Burdz T."/>
            <person name="Wiebe D."/>
            <person name="Huynh C."/>
            <person name="Bernard K."/>
        </authorList>
    </citation>
    <scope>NUCLEOTIDE SEQUENCE [LARGE SCALE GENOMIC DNA]</scope>
    <source>
        <strain evidence="1 2">NML 110608</strain>
    </source>
</reference>
<dbReference type="Proteomes" id="UP000094067">
    <property type="component" value="Unassembled WGS sequence"/>
</dbReference>
<comment type="caution">
    <text evidence="1">The sequence shown here is derived from an EMBL/GenBank/DDBJ whole genome shotgun (WGS) entry which is preliminary data.</text>
</comment>